<dbReference type="STRING" id="31958.SD37_41175"/>
<dbReference type="PANTHER" id="PTHR46825">
    <property type="entry name" value="D-ALANYL-D-ALANINE-CARBOXYPEPTIDASE/ENDOPEPTIDASE AMPH"/>
    <property type="match status" value="1"/>
</dbReference>
<evidence type="ECO:0000313" key="4">
    <source>
        <dbReference type="Proteomes" id="UP000093695"/>
    </source>
</evidence>
<dbReference type="Proteomes" id="UP000093695">
    <property type="component" value="Chromosome"/>
</dbReference>
<dbReference type="GO" id="GO:0004180">
    <property type="term" value="F:carboxypeptidase activity"/>
    <property type="evidence" value="ECO:0007669"/>
    <property type="project" value="UniProtKB-KW"/>
</dbReference>
<dbReference type="EMBL" id="CP016174">
    <property type="protein sequence ID" value="ANN21361.1"/>
    <property type="molecule type" value="Genomic_DNA"/>
</dbReference>
<keyword evidence="1" id="KW-0732">Signal</keyword>
<dbReference type="AlphaFoldDB" id="A0A193C9S1"/>
<feature type="signal peptide" evidence="1">
    <location>
        <begin position="1"/>
        <end position="26"/>
    </location>
</feature>
<proteinExistence type="predicted"/>
<dbReference type="PANTHER" id="PTHR46825:SF7">
    <property type="entry name" value="D-ALANYL-D-ALANINE CARBOXYPEPTIDASE"/>
    <property type="match status" value="1"/>
</dbReference>
<dbReference type="InterPro" id="IPR050491">
    <property type="entry name" value="AmpC-like"/>
</dbReference>
<reference evidence="3 4" key="1">
    <citation type="journal article" date="2015" name="Genome Announc.">
        <title>Draft Genome Sequence of Norvancomycin-Producing Strain Amycolatopsis orientalis CPCC200066.</title>
        <authorList>
            <person name="Lei X."/>
            <person name="Yuan F."/>
            <person name="Shi Y."/>
            <person name="Li X."/>
            <person name="Wang L."/>
            <person name="Hong B."/>
        </authorList>
    </citation>
    <scope>NUCLEOTIDE SEQUENCE [LARGE SCALE GENOMIC DNA]</scope>
    <source>
        <strain evidence="3 4">B-37</strain>
    </source>
</reference>
<dbReference type="InterPro" id="IPR012338">
    <property type="entry name" value="Beta-lactam/transpept-like"/>
</dbReference>
<feature type="chain" id="PRO_5038806718" evidence="1">
    <location>
        <begin position="27"/>
        <end position="376"/>
    </location>
</feature>
<name>A0A193C9S1_AMYOR</name>
<organism evidence="3 4">
    <name type="scientific">Amycolatopsis orientalis</name>
    <name type="common">Nocardia orientalis</name>
    <dbReference type="NCBI Taxonomy" id="31958"/>
    <lineage>
        <taxon>Bacteria</taxon>
        <taxon>Bacillati</taxon>
        <taxon>Actinomycetota</taxon>
        <taxon>Actinomycetes</taxon>
        <taxon>Pseudonocardiales</taxon>
        <taxon>Pseudonocardiaceae</taxon>
        <taxon>Amycolatopsis</taxon>
    </lineage>
</organism>
<feature type="domain" description="Beta-lactamase-related" evidence="2">
    <location>
        <begin position="32"/>
        <end position="333"/>
    </location>
</feature>
<gene>
    <name evidence="3" type="ORF">SD37_41175</name>
</gene>
<keyword evidence="4" id="KW-1185">Reference proteome</keyword>
<evidence type="ECO:0000256" key="1">
    <source>
        <dbReference type="SAM" id="SignalP"/>
    </source>
</evidence>
<keyword evidence="3" id="KW-0121">Carboxypeptidase</keyword>
<dbReference type="InterPro" id="IPR001466">
    <property type="entry name" value="Beta-lactam-related"/>
</dbReference>
<protein>
    <submittedName>
        <fullName evidence="3">D-alanyl-D-alanine carboxypeptidase</fullName>
    </submittedName>
</protein>
<evidence type="ECO:0000259" key="2">
    <source>
        <dbReference type="Pfam" id="PF00144"/>
    </source>
</evidence>
<accession>A0A193C9S1</accession>
<keyword evidence="3" id="KW-0645">Protease</keyword>
<dbReference type="SUPFAM" id="SSF56601">
    <property type="entry name" value="beta-lactamase/transpeptidase-like"/>
    <property type="match status" value="1"/>
</dbReference>
<sequence length="376" mass="39928">MHGTAKVVAGALAGVLLASASAETAAATGDPVRAAVADLVGAGGFPGAVVHVRNGETVSRFGAGYANPVTRELAGPHHRFRIASNTKAFVATVVLRLAGEGALSLDDTVERRLPGVVRGPGYEPDKITLRMLLNHTSGLHDPLDPHFFDPYLVQGNRAHVITPSEVIRRSLADRPSFAPGAGVQYSNTGYLLLGKVIEQVTRRDVREEIQRRLLDPLGLGRTYFPVWSPFLRGPHLHGYDMSTPAKDMTVFSPSYDWTAGAMVSTVDDLATFHRALLAGRLLAPAQQAELKRLVPHGEFGAYGAGVETLTLPCPGHPKTVWGNTGAGPGFFSVSMSTEDGSKQIVLALNVYDLAADVHGGRRVPKPPMPAVMAALC</sequence>
<dbReference type="Gene3D" id="3.40.710.10">
    <property type="entry name" value="DD-peptidase/beta-lactamase superfamily"/>
    <property type="match status" value="1"/>
</dbReference>
<evidence type="ECO:0000313" key="3">
    <source>
        <dbReference type="EMBL" id="ANN21361.1"/>
    </source>
</evidence>
<keyword evidence="3" id="KW-0378">Hydrolase</keyword>
<dbReference type="Pfam" id="PF00144">
    <property type="entry name" value="Beta-lactamase"/>
    <property type="match status" value="1"/>
</dbReference>
<dbReference type="RefSeq" id="WP_044849606.1">
    <property type="nucleotide sequence ID" value="NZ_CP016174.1"/>
</dbReference>
<dbReference type="KEGG" id="aori:SD37_41175"/>